<dbReference type="EMBL" id="VSSQ01019206">
    <property type="protein sequence ID" value="MPM63083.1"/>
    <property type="molecule type" value="Genomic_DNA"/>
</dbReference>
<organism evidence="1">
    <name type="scientific">bioreactor metagenome</name>
    <dbReference type="NCBI Taxonomy" id="1076179"/>
    <lineage>
        <taxon>unclassified sequences</taxon>
        <taxon>metagenomes</taxon>
        <taxon>ecological metagenomes</taxon>
    </lineage>
</organism>
<dbReference type="InterPro" id="IPR011990">
    <property type="entry name" value="TPR-like_helical_dom_sf"/>
</dbReference>
<evidence type="ECO:0000313" key="1">
    <source>
        <dbReference type="EMBL" id="MPM63083.1"/>
    </source>
</evidence>
<dbReference type="InterPro" id="IPR041662">
    <property type="entry name" value="SusD-like_2"/>
</dbReference>
<sequence>MNAKLFKITATLLVAVFIGSCSNFETINTNPDQPSVASAPWLATNLITTVTSSATSTTKGFTEPYQQAKYLLFTERKEGTQYNYMGRANFSSRLTVLKNVNPMIEYAKKLSPELANSYEALGHFIRAWQFFHLTMSVGDIPYSEAIQGNEGIIKPKYDTQKDVFKGILNELDQANDLFSKGTDISGDFIYKGNVEKWRRLVNSFELYVLINLYKKTSDNDLNVIAKFKEVAQRPLMRDFNDNFAITYNTSKGYCYPWSNTPTDLNPFTQYTMLSTTYIDLLKQNQDRRLFYVAEPAESLLAQGKIASNFDAYIGVEPSDEYNSTIDKKNMNEYSDLNKRYVESATAEPVGLLCHWDLEFILAEAAVRGWIDSDAQTHYANGIRSSMRFYAHYVPDNYTHNVSMDDPYIASYPASVALAGNTENKIKQIISQKYMAGFFHNGYLAWFEFRRTGYPEFVLNPNSNMNPTDNTKFPTRWQYPQNEINYNTDNLNEAVQRQYNGSDDFNGIMWILKE</sequence>
<gene>
    <name evidence="1" type="ORF">SDC9_109963</name>
</gene>
<reference evidence="1" key="1">
    <citation type="submission" date="2019-08" db="EMBL/GenBank/DDBJ databases">
        <authorList>
            <person name="Kucharzyk K."/>
            <person name="Murdoch R.W."/>
            <person name="Higgins S."/>
            <person name="Loffler F."/>
        </authorList>
    </citation>
    <scope>NUCLEOTIDE SEQUENCE</scope>
</reference>
<proteinExistence type="predicted"/>
<dbReference type="Gene3D" id="1.25.40.390">
    <property type="match status" value="1"/>
</dbReference>
<dbReference type="Pfam" id="PF12771">
    <property type="entry name" value="SusD-like_2"/>
    <property type="match status" value="1"/>
</dbReference>
<comment type="caution">
    <text evidence="1">The sequence shown here is derived from an EMBL/GenBank/DDBJ whole genome shotgun (WGS) entry which is preliminary data.</text>
</comment>
<name>A0A645BIQ6_9ZZZZ</name>
<evidence type="ECO:0008006" key="2">
    <source>
        <dbReference type="Google" id="ProtNLM"/>
    </source>
</evidence>
<dbReference type="PROSITE" id="PS51257">
    <property type="entry name" value="PROKAR_LIPOPROTEIN"/>
    <property type="match status" value="1"/>
</dbReference>
<dbReference type="AlphaFoldDB" id="A0A645BIQ6"/>
<protein>
    <recommendedName>
        <fullName evidence="2">Starch-binding associating with outer membrane</fullName>
    </recommendedName>
</protein>
<accession>A0A645BIQ6</accession>
<dbReference type="SUPFAM" id="SSF48452">
    <property type="entry name" value="TPR-like"/>
    <property type="match status" value="1"/>
</dbReference>